<evidence type="ECO:0000256" key="2">
    <source>
        <dbReference type="SAM" id="SignalP"/>
    </source>
</evidence>
<proteinExistence type="predicted"/>
<keyword evidence="2" id="KW-0732">Signal</keyword>
<dbReference type="HOGENOM" id="CLU_1468374_0_0_1"/>
<protein>
    <submittedName>
        <fullName evidence="3">Uncharacterized protein</fullName>
    </submittedName>
</protein>
<evidence type="ECO:0000313" key="3">
    <source>
        <dbReference type="EMBL" id="KDQ55329.1"/>
    </source>
</evidence>
<dbReference type="InParanoid" id="A0A067PKH4"/>
<evidence type="ECO:0000256" key="1">
    <source>
        <dbReference type="SAM" id="MobiDB-lite"/>
    </source>
</evidence>
<dbReference type="STRING" id="933084.A0A067PKH4"/>
<feature type="chain" id="PRO_5001647585" evidence="2">
    <location>
        <begin position="20"/>
        <end position="184"/>
    </location>
</feature>
<sequence>MATTFLATLLSWHLTPSSIFLPTKEPSTSPTLGREESPSSALIPKPPGLVGRPGRKGGYTLETVLKWSHTFYESVQTHIHLLADAHLDTHLSYKSQEASKVALVCHKVEQNSKFQVLQNYQDSWATQDFIKLYLKRTSVSARKGKLRSTDSTQRIGRSRSSEEVDNVQDPPPSKRHKSARWTVN</sequence>
<accession>A0A067PKH4</accession>
<dbReference type="AlphaFoldDB" id="A0A067PKH4"/>
<keyword evidence="4" id="KW-1185">Reference proteome</keyword>
<dbReference type="Proteomes" id="UP000027265">
    <property type="component" value="Unassembled WGS sequence"/>
</dbReference>
<feature type="region of interest" description="Disordered" evidence="1">
    <location>
        <begin position="143"/>
        <end position="184"/>
    </location>
</feature>
<organism evidence="3 4">
    <name type="scientific">Jaapia argillacea MUCL 33604</name>
    <dbReference type="NCBI Taxonomy" id="933084"/>
    <lineage>
        <taxon>Eukaryota</taxon>
        <taxon>Fungi</taxon>
        <taxon>Dikarya</taxon>
        <taxon>Basidiomycota</taxon>
        <taxon>Agaricomycotina</taxon>
        <taxon>Agaricomycetes</taxon>
        <taxon>Agaricomycetidae</taxon>
        <taxon>Jaapiales</taxon>
        <taxon>Jaapiaceae</taxon>
        <taxon>Jaapia</taxon>
    </lineage>
</organism>
<evidence type="ECO:0000313" key="4">
    <source>
        <dbReference type="Proteomes" id="UP000027265"/>
    </source>
</evidence>
<gene>
    <name evidence="3" type="ORF">JAAARDRAFT_195729</name>
</gene>
<feature type="region of interest" description="Disordered" evidence="1">
    <location>
        <begin position="23"/>
        <end position="49"/>
    </location>
</feature>
<dbReference type="EMBL" id="KL197725">
    <property type="protein sequence ID" value="KDQ55329.1"/>
    <property type="molecule type" value="Genomic_DNA"/>
</dbReference>
<feature type="signal peptide" evidence="2">
    <location>
        <begin position="1"/>
        <end position="19"/>
    </location>
</feature>
<reference evidence="4" key="1">
    <citation type="journal article" date="2014" name="Proc. Natl. Acad. Sci. U.S.A.">
        <title>Extensive sampling of basidiomycete genomes demonstrates inadequacy of the white-rot/brown-rot paradigm for wood decay fungi.</title>
        <authorList>
            <person name="Riley R."/>
            <person name="Salamov A.A."/>
            <person name="Brown D.W."/>
            <person name="Nagy L.G."/>
            <person name="Floudas D."/>
            <person name="Held B.W."/>
            <person name="Levasseur A."/>
            <person name="Lombard V."/>
            <person name="Morin E."/>
            <person name="Otillar R."/>
            <person name="Lindquist E.A."/>
            <person name="Sun H."/>
            <person name="LaButti K.M."/>
            <person name="Schmutz J."/>
            <person name="Jabbour D."/>
            <person name="Luo H."/>
            <person name="Baker S.E."/>
            <person name="Pisabarro A.G."/>
            <person name="Walton J.D."/>
            <person name="Blanchette R.A."/>
            <person name="Henrissat B."/>
            <person name="Martin F."/>
            <person name="Cullen D."/>
            <person name="Hibbett D.S."/>
            <person name="Grigoriev I.V."/>
        </authorList>
    </citation>
    <scope>NUCLEOTIDE SEQUENCE [LARGE SCALE GENOMIC DNA]</scope>
    <source>
        <strain evidence="4">MUCL 33604</strain>
    </source>
</reference>
<name>A0A067PKH4_9AGAM</name>
<dbReference type="OrthoDB" id="2686745at2759"/>
<feature type="compositionally biased region" description="Basic residues" evidence="1">
    <location>
        <begin position="173"/>
        <end position="184"/>
    </location>
</feature>